<dbReference type="PANTHER" id="PTHR43133:SF8">
    <property type="entry name" value="RNA POLYMERASE SIGMA FACTOR HI_1459-RELATED"/>
    <property type="match status" value="1"/>
</dbReference>
<dbReference type="GO" id="GO:0006352">
    <property type="term" value="P:DNA-templated transcription initiation"/>
    <property type="evidence" value="ECO:0007669"/>
    <property type="project" value="InterPro"/>
</dbReference>
<dbReference type="STRING" id="1703345.A3860_37705"/>
<dbReference type="InterPro" id="IPR036388">
    <property type="entry name" value="WH-like_DNA-bd_sf"/>
</dbReference>
<keyword evidence="5" id="KW-0804">Transcription</keyword>
<dbReference type="Pfam" id="PF04542">
    <property type="entry name" value="Sigma70_r2"/>
    <property type="match status" value="1"/>
</dbReference>
<dbReference type="Gene3D" id="1.10.1740.10">
    <property type="match status" value="1"/>
</dbReference>
<dbReference type="InterPro" id="IPR039425">
    <property type="entry name" value="RNA_pol_sigma-70-like"/>
</dbReference>
<dbReference type="OrthoDB" id="9780326at2"/>
<comment type="caution">
    <text evidence="8">The sequence shown here is derived from an EMBL/GenBank/DDBJ whole genome shotgun (WGS) entry which is preliminary data.</text>
</comment>
<keyword evidence="4" id="KW-0238">DNA-binding</keyword>
<dbReference type="SUPFAM" id="SSF88659">
    <property type="entry name" value="Sigma3 and sigma4 domains of RNA polymerase sigma factors"/>
    <property type="match status" value="1"/>
</dbReference>
<evidence type="ECO:0000313" key="8">
    <source>
        <dbReference type="EMBL" id="OQP59396.1"/>
    </source>
</evidence>
<reference evidence="8 9" key="1">
    <citation type="submission" date="2016-03" db="EMBL/GenBank/DDBJ databases">
        <title>Niastella vici sp. nov., isolated from farmland soil.</title>
        <authorList>
            <person name="Chen L."/>
            <person name="Wang D."/>
            <person name="Yang S."/>
            <person name="Wang G."/>
        </authorList>
    </citation>
    <scope>NUCLEOTIDE SEQUENCE [LARGE SCALE GENOMIC DNA]</scope>
    <source>
        <strain evidence="8 9">DJ57</strain>
    </source>
</reference>
<dbReference type="EMBL" id="LVYD01000081">
    <property type="protein sequence ID" value="OQP59396.1"/>
    <property type="molecule type" value="Genomic_DNA"/>
</dbReference>
<gene>
    <name evidence="8" type="ORF">A3860_37705</name>
</gene>
<comment type="similarity">
    <text evidence="1">Belongs to the sigma-70 factor family. ECF subfamily.</text>
</comment>
<organism evidence="8 9">
    <name type="scientific">Niastella vici</name>
    <dbReference type="NCBI Taxonomy" id="1703345"/>
    <lineage>
        <taxon>Bacteria</taxon>
        <taxon>Pseudomonadati</taxon>
        <taxon>Bacteroidota</taxon>
        <taxon>Chitinophagia</taxon>
        <taxon>Chitinophagales</taxon>
        <taxon>Chitinophagaceae</taxon>
        <taxon>Niastella</taxon>
    </lineage>
</organism>
<evidence type="ECO:0000313" key="9">
    <source>
        <dbReference type="Proteomes" id="UP000192796"/>
    </source>
</evidence>
<dbReference type="InterPro" id="IPR013324">
    <property type="entry name" value="RNA_pol_sigma_r3/r4-like"/>
</dbReference>
<evidence type="ECO:0000256" key="5">
    <source>
        <dbReference type="ARBA" id="ARBA00023163"/>
    </source>
</evidence>
<dbReference type="PANTHER" id="PTHR43133">
    <property type="entry name" value="RNA POLYMERASE ECF-TYPE SIGMA FACTO"/>
    <property type="match status" value="1"/>
</dbReference>
<dbReference type="GO" id="GO:0016987">
    <property type="term" value="F:sigma factor activity"/>
    <property type="evidence" value="ECO:0007669"/>
    <property type="project" value="UniProtKB-KW"/>
</dbReference>
<dbReference type="NCBIfam" id="TIGR02937">
    <property type="entry name" value="sigma70-ECF"/>
    <property type="match status" value="1"/>
</dbReference>
<evidence type="ECO:0000256" key="3">
    <source>
        <dbReference type="ARBA" id="ARBA00023082"/>
    </source>
</evidence>
<dbReference type="SUPFAM" id="SSF88946">
    <property type="entry name" value="Sigma2 domain of RNA polymerase sigma factors"/>
    <property type="match status" value="1"/>
</dbReference>
<dbReference type="Proteomes" id="UP000192796">
    <property type="component" value="Unassembled WGS sequence"/>
</dbReference>
<evidence type="ECO:0000259" key="6">
    <source>
        <dbReference type="Pfam" id="PF04542"/>
    </source>
</evidence>
<keyword evidence="3" id="KW-0731">Sigma factor</keyword>
<dbReference type="InterPro" id="IPR007627">
    <property type="entry name" value="RNA_pol_sigma70_r2"/>
</dbReference>
<feature type="domain" description="RNA polymerase sigma-70 region 2" evidence="6">
    <location>
        <begin position="28"/>
        <end position="90"/>
    </location>
</feature>
<evidence type="ECO:0000256" key="2">
    <source>
        <dbReference type="ARBA" id="ARBA00023015"/>
    </source>
</evidence>
<evidence type="ECO:0000256" key="4">
    <source>
        <dbReference type="ARBA" id="ARBA00023125"/>
    </source>
</evidence>
<protein>
    <recommendedName>
        <fullName evidence="10">RNA polymerase subunit sigma-70</fullName>
    </recommendedName>
</protein>
<dbReference type="InterPro" id="IPR013249">
    <property type="entry name" value="RNA_pol_sigma70_r4_t2"/>
</dbReference>
<sequence length="188" mass="21992">MHEHSLSEWIAKSQQGDAVAFGQIVAFYQSQIFAYVFRLIGNEHDAKDVVQETFLRAWTYCKTYQSRFRFSTWLYTIATNCSHDYLHTNKKITIYAEENMILLCDQLTNSNLEQELSNKNIATIIGRLTHTLTPKQKLVFTLKYLEGLETEEITMITKLSAEKVKSNLYLAKKNMKEVLLKMKIHEKR</sequence>
<evidence type="ECO:0008006" key="10">
    <source>
        <dbReference type="Google" id="ProtNLM"/>
    </source>
</evidence>
<feature type="domain" description="RNA polymerase sigma factor 70 region 4 type 2" evidence="7">
    <location>
        <begin position="125"/>
        <end position="175"/>
    </location>
</feature>
<dbReference type="InterPro" id="IPR014284">
    <property type="entry name" value="RNA_pol_sigma-70_dom"/>
</dbReference>
<proteinExistence type="inferred from homology"/>
<name>A0A1V9FMB8_9BACT</name>
<evidence type="ECO:0000256" key="1">
    <source>
        <dbReference type="ARBA" id="ARBA00010641"/>
    </source>
</evidence>
<dbReference type="InterPro" id="IPR013325">
    <property type="entry name" value="RNA_pol_sigma_r2"/>
</dbReference>
<dbReference type="Gene3D" id="1.10.10.10">
    <property type="entry name" value="Winged helix-like DNA-binding domain superfamily/Winged helix DNA-binding domain"/>
    <property type="match status" value="1"/>
</dbReference>
<accession>A0A1V9FMB8</accession>
<dbReference type="GO" id="GO:0003677">
    <property type="term" value="F:DNA binding"/>
    <property type="evidence" value="ECO:0007669"/>
    <property type="project" value="UniProtKB-KW"/>
</dbReference>
<evidence type="ECO:0000259" key="7">
    <source>
        <dbReference type="Pfam" id="PF08281"/>
    </source>
</evidence>
<dbReference type="RefSeq" id="WP_081154757.1">
    <property type="nucleotide sequence ID" value="NZ_LVYD01000081.1"/>
</dbReference>
<keyword evidence="9" id="KW-1185">Reference proteome</keyword>
<keyword evidence="2" id="KW-0805">Transcription regulation</keyword>
<dbReference type="Pfam" id="PF08281">
    <property type="entry name" value="Sigma70_r4_2"/>
    <property type="match status" value="1"/>
</dbReference>
<dbReference type="AlphaFoldDB" id="A0A1V9FMB8"/>